<protein>
    <submittedName>
        <fullName evidence="1">Uncharacterized protein</fullName>
    </submittedName>
</protein>
<comment type="caution">
    <text evidence="1">The sequence shown here is derived from an EMBL/GenBank/DDBJ whole genome shotgun (WGS) entry which is preliminary data.</text>
</comment>
<sequence length="296" mass="32901">MEDQRMRKKTGIVEDGDDDRISKLSDDLIHEIMSFMDTSSQLVNLEIKAPLGTANASVWKVEVLAPKLCNFSAVELGGAKILALDLVTVQALSEISDILIHLRSPFPNLKYLKLPYGCKESDISSSVRQYLLGGSPHATIVKTLPRDDVISQMAPALPVLAQNVVLEEPSVNPTKKPTNSLYTHGKTCSDTVARRVPKGHVVDNFVVDYDKVQQIEGPVLRASSDQASSSWRLDHEVNSEFVGLLDLMKKRYPETFQKLPTENKKILTMKLNMLCSSVDAFTKTYRTEVDTKLLAE</sequence>
<reference evidence="1" key="2">
    <citation type="submission" date="2023-05" db="EMBL/GenBank/DDBJ databases">
        <authorList>
            <person name="Schelkunov M.I."/>
        </authorList>
    </citation>
    <scope>NUCLEOTIDE SEQUENCE</scope>
    <source>
        <strain evidence="1">Hsosn_3</strain>
        <tissue evidence="1">Leaf</tissue>
    </source>
</reference>
<organism evidence="1 2">
    <name type="scientific">Heracleum sosnowskyi</name>
    <dbReference type="NCBI Taxonomy" id="360622"/>
    <lineage>
        <taxon>Eukaryota</taxon>
        <taxon>Viridiplantae</taxon>
        <taxon>Streptophyta</taxon>
        <taxon>Embryophyta</taxon>
        <taxon>Tracheophyta</taxon>
        <taxon>Spermatophyta</taxon>
        <taxon>Magnoliopsida</taxon>
        <taxon>eudicotyledons</taxon>
        <taxon>Gunneridae</taxon>
        <taxon>Pentapetalae</taxon>
        <taxon>asterids</taxon>
        <taxon>campanulids</taxon>
        <taxon>Apiales</taxon>
        <taxon>Apiaceae</taxon>
        <taxon>Apioideae</taxon>
        <taxon>apioid superclade</taxon>
        <taxon>Tordylieae</taxon>
        <taxon>Tordyliinae</taxon>
        <taxon>Heracleum</taxon>
    </lineage>
</organism>
<accession>A0AAD8I6W4</accession>
<evidence type="ECO:0000313" key="2">
    <source>
        <dbReference type="Proteomes" id="UP001237642"/>
    </source>
</evidence>
<keyword evidence="2" id="KW-1185">Reference proteome</keyword>
<proteinExistence type="predicted"/>
<dbReference type="AlphaFoldDB" id="A0AAD8I6W4"/>
<evidence type="ECO:0000313" key="1">
    <source>
        <dbReference type="EMBL" id="KAK1378625.1"/>
    </source>
</evidence>
<reference evidence="1" key="1">
    <citation type="submission" date="2023-02" db="EMBL/GenBank/DDBJ databases">
        <title>Genome of toxic invasive species Heracleum sosnowskyi carries increased number of genes despite the absence of recent whole-genome duplications.</title>
        <authorList>
            <person name="Schelkunov M."/>
            <person name="Shtratnikova V."/>
            <person name="Makarenko M."/>
            <person name="Klepikova A."/>
            <person name="Omelchenko D."/>
            <person name="Novikova G."/>
            <person name="Obukhova E."/>
            <person name="Bogdanov V."/>
            <person name="Penin A."/>
            <person name="Logacheva M."/>
        </authorList>
    </citation>
    <scope>NUCLEOTIDE SEQUENCE</scope>
    <source>
        <strain evidence="1">Hsosn_3</strain>
        <tissue evidence="1">Leaf</tissue>
    </source>
</reference>
<name>A0AAD8I6W4_9APIA</name>
<gene>
    <name evidence="1" type="ORF">POM88_025369</name>
</gene>
<dbReference type="EMBL" id="JAUIZM010000006">
    <property type="protein sequence ID" value="KAK1378625.1"/>
    <property type="molecule type" value="Genomic_DNA"/>
</dbReference>
<dbReference type="Proteomes" id="UP001237642">
    <property type="component" value="Unassembled WGS sequence"/>
</dbReference>